<dbReference type="PANTHER" id="PTHR14226:SF57">
    <property type="entry name" value="BLR7027 PROTEIN"/>
    <property type="match status" value="1"/>
</dbReference>
<keyword evidence="2 4" id="KW-0442">Lipid degradation</keyword>
<reference evidence="7" key="1">
    <citation type="submission" date="2020-08" db="EMBL/GenBank/DDBJ databases">
        <title>Genome public.</title>
        <authorList>
            <person name="Liu C."/>
            <person name="Sun Q."/>
        </authorList>
    </citation>
    <scope>NUCLEOTIDE SEQUENCE</scope>
    <source>
        <strain evidence="7">NSJ-33</strain>
    </source>
</reference>
<evidence type="ECO:0000256" key="1">
    <source>
        <dbReference type="ARBA" id="ARBA00022801"/>
    </source>
</evidence>
<evidence type="ECO:0000313" key="8">
    <source>
        <dbReference type="Proteomes" id="UP000610760"/>
    </source>
</evidence>
<feature type="transmembrane region" description="Helical" evidence="5">
    <location>
        <begin position="414"/>
        <end position="434"/>
    </location>
</feature>
<sequence length="449" mass="50120">MGKLAVVLAGGGSRGAYQMGVWKALNELGIEYQIVTGASVGALNGAMMVQKDYDKAMEMWAKLTTPDIVDIDLKPEDVDYEKRHWEAGVWQSFIHKAMEQNGVDFAPLEQIMHDVVSEERVRASDVDLGVVTVEYPTLKPLELCKKDIPEGKLIDYLVASAACFPAFKSKQIDDKQYIDGGYRDNLPINLAISMGADEVLAINLDSVGVLRKPKTEAVPVKYISSSWDLGPFLWFEPTLTARNIKLGYLDAMKLYGKMEGGAYTFLPREMSYNAERLAPFADEIFALARESMGGPDYLQHLARFRLVKAMRRNPKEDISVEEVLTSAMEITGKLMEVDPTEAYTARSFNEAILEKFAGVEGIVEDTLEEIRNTKVFVLKDILDRVQKEGKSHIVSFLYGELKRMMADGSDMGEFWGLAVMVPTELIAAVYVYGLKRMEDAEEDLQASAL</sequence>
<dbReference type="InterPro" id="IPR050301">
    <property type="entry name" value="NTE"/>
</dbReference>
<keyword evidence="8" id="KW-1185">Reference proteome</keyword>
<dbReference type="CDD" id="cd07209">
    <property type="entry name" value="Pat_hypo_Ecoli_Z1214_like"/>
    <property type="match status" value="1"/>
</dbReference>
<evidence type="ECO:0000256" key="4">
    <source>
        <dbReference type="PROSITE-ProRule" id="PRU01161"/>
    </source>
</evidence>
<dbReference type="GO" id="GO:0016787">
    <property type="term" value="F:hydrolase activity"/>
    <property type="evidence" value="ECO:0007669"/>
    <property type="project" value="UniProtKB-UniRule"/>
</dbReference>
<dbReference type="EMBL" id="JACRSV010000001">
    <property type="protein sequence ID" value="MBC8559556.1"/>
    <property type="molecule type" value="Genomic_DNA"/>
</dbReference>
<dbReference type="PROSITE" id="PS51635">
    <property type="entry name" value="PNPLA"/>
    <property type="match status" value="1"/>
</dbReference>
<protein>
    <submittedName>
        <fullName evidence="7">Patatin-like phospholipase family protein</fullName>
    </submittedName>
</protein>
<feature type="short sequence motif" description="DGA/G" evidence="4">
    <location>
        <begin position="179"/>
        <end position="181"/>
    </location>
</feature>
<evidence type="ECO:0000256" key="5">
    <source>
        <dbReference type="SAM" id="Phobius"/>
    </source>
</evidence>
<gene>
    <name evidence="7" type="ORF">H8710_05650</name>
</gene>
<feature type="active site" description="Proton acceptor" evidence="4">
    <location>
        <position position="179"/>
    </location>
</feature>
<dbReference type="GO" id="GO:0016042">
    <property type="term" value="P:lipid catabolic process"/>
    <property type="evidence" value="ECO:0007669"/>
    <property type="project" value="UniProtKB-UniRule"/>
</dbReference>
<proteinExistence type="predicted"/>
<dbReference type="InterPro" id="IPR016035">
    <property type="entry name" value="Acyl_Trfase/lysoPLipase"/>
</dbReference>
<evidence type="ECO:0000259" key="6">
    <source>
        <dbReference type="PROSITE" id="PS51635"/>
    </source>
</evidence>
<accession>A0A926E5F7</accession>
<name>A0A926E5F7_9FIRM</name>
<dbReference type="Pfam" id="PF01734">
    <property type="entry name" value="Patatin"/>
    <property type="match status" value="1"/>
</dbReference>
<feature type="short sequence motif" description="GXSXG" evidence="4">
    <location>
        <begin position="37"/>
        <end position="41"/>
    </location>
</feature>
<dbReference type="PANTHER" id="PTHR14226">
    <property type="entry name" value="NEUROPATHY TARGET ESTERASE/SWISS CHEESE D.MELANOGASTER"/>
    <property type="match status" value="1"/>
</dbReference>
<feature type="domain" description="PNPLA" evidence="6">
    <location>
        <begin position="6"/>
        <end position="192"/>
    </location>
</feature>
<keyword evidence="5" id="KW-1133">Transmembrane helix</keyword>
<keyword evidence="5" id="KW-0812">Transmembrane</keyword>
<evidence type="ECO:0000313" key="7">
    <source>
        <dbReference type="EMBL" id="MBC8559556.1"/>
    </source>
</evidence>
<dbReference type="InterPro" id="IPR002641">
    <property type="entry name" value="PNPLA_dom"/>
</dbReference>
<dbReference type="AlphaFoldDB" id="A0A926E5F7"/>
<dbReference type="Gene3D" id="3.40.1090.10">
    <property type="entry name" value="Cytosolic phospholipase A2 catalytic domain"/>
    <property type="match status" value="1"/>
</dbReference>
<organism evidence="7 8">
    <name type="scientific">Fumia xinanensis</name>
    <dbReference type="NCBI Taxonomy" id="2763659"/>
    <lineage>
        <taxon>Bacteria</taxon>
        <taxon>Bacillati</taxon>
        <taxon>Bacillota</taxon>
        <taxon>Clostridia</taxon>
        <taxon>Eubacteriales</taxon>
        <taxon>Oscillospiraceae</taxon>
        <taxon>Fumia</taxon>
    </lineage>
</organism>
<keyword evidence="5" id="KW-0472">Membrane</keyword>
<dbReference type="Proteomes" id="UP000610760">
    <property type="component" value="Unassembled WGS sequence"/>
</dbReference>
<dbReference type="RefSeq" id="WP_249294447.1">
    <property type="nucleotide sequence ID" value="NZ_JACRSV010000001.1"/>
</dbReference>
<evidence type="ECO:0000256" key="2">
    <source>
        <dbReference type="ARBA" id="ARBA00022963"/>
    </source>
</evidence>
<keyword evidence="3 4" id="KW-0443">Lipid metabolism</keyword>
<keyword evidence="1 4" id="KW-0378">Hydrolase</keyword>
<comment type="caution">
    <text evidence="7">The sequence shown here is derived from an EMBL/GenBank/DDBJ whole genome shotgun (WGS) entry which is preliminary data.</text>
</comment>
<evidence type="ECO:0000256" key="3">
    <source>
        <dbReference type="ARBA" id="ARBA00023098"/>
    </source>
</evidence>
<feature type="active site" description="Nucleophile" evidence="4">
    <location>
        <position position="39"/>
    </location>
</feature>
<dbReference type="SUPFAM" id="SSF52151">
    <property type="entry name" value="FabD/lysophospholipase-like"/>
    <property type="match status" value="1"/>
</dbReference>
<feature type="short sequence motif" description="GXGXXG" evidence="4">
    <location>
        <begin position="10"/>
        <end position="15"/>
    </location>
</feature>